<dbReference type="RefSeq" id="WP_114438479.1">
    <property type="nucleotide sequence ID" value="NZ_QOZG01000001.1"/>
</dbReference>
<evidence type="ECO:0000256" key="5">
    <source>
        <dbReference type="SAM" id="MobiDB-lite"/>
    </source>
</evidence>
<evidence type="ECO:0000256" key="1">
    <source>
        <dbReference type="ARBA" id="ARBA00007137"/>
    </source>
</evidence>
<dbReference type="Pfam" id="PF06253">
    <property type="entry name" value="MTTB"/>
    <property type="match status" value="1"/>
</dbReference>
<feature type="compositionally biased region" description="Acidic residues" evidence="5">
    <location>
        <begin position="1"/>
        <end position="11"/>
    </location>
</feature>
<accession>A0A368K7Q1</accession>
<protein>
    <recommendedName>
        <fullName evidence="4">Methyltransferase</fullName>
        <ecNumber evidence="4">2.1.1.-</ecNumber>
    </recommendedName>
</protein>
<evidence type="ECO:0000313" key="7">
    <source>
        <dbReference type="Proteomes" id="UP000253420"/>
    </source>
</evidence>
<dbReference type="EMBL" id="QOZG01000001">
    <property type="protein sequence ID" value="RCS25386.1"/>
    <property type="molecule type" value="Genomic_DNA"/>
</dbReference>
<reference evidence="6 7" key="1">
    <citation type="submission" date="2018-07" db="EMBL/GenBank/DDBJ databases">
        <title>The draft genome of Phyllobacterium salinisoli.</title>
        <authorList>
            <person name="Liu L."/>
            <person name="Li L."/>
            <person name="Zhang X."/>
            <person name="Liang L."/>
        </authorList>
    </citation>
    <scope>NUCLEOTIDE SEQUENCE [LARGE SCALE GENOMIC DNA]</scope>
    <source>
        <strain evidence="6 7">LLAN61</strain>
    </source>
</reference>
<dbReference type="OrthoDB" id="5713681at2"/>
<proteinExistence type="inferred from homology"/>
<evidence type="ECO:0000256" key="3">
    <source>
        <dbReference type="ARBA" id="ARBA00022679"/>
    </source>
</evidence>
<keyword evidence="2 6" id="KW-0489">Methyltransferase</keyword>
<dbReference type="PIRSF" id="PIRSF037567">
    <property type="entry name" value="MTTB_MeTrfase"/>
    <property type="match status" value="1"/>
</dbReference>
<dbReference type="AlphaFoldDB" id="A0A368K7Q1"/>
<keyword evidence="3 4" id="KW-0808">Transferase</keyword>
<comment type="caution">
    <text evidence="6">The sequence shown here is derived from an EMBL/GenBank/DDBJ whole genome shotgun (WGS) entry which is preliminary data.</text>
</comment>
<dbReference type="Proteomes" id="UP000253420">
    <property type="component" value="Unassembled WGS sequence"/>
</dbReference>
<sequence length="525" mass="56682">MDQEASVETGEESSGRRGRGASGGAAARRAARSGGGPGKSLTYITRNVPVYEVLNEEGLALIEANADIVLEEIGIEFRDDAEALALWREAGADVKGERVHFPKGLCRSLLKTAPSTYIQHARNPERSVQIGGNATVFAPVYGPPFVRDLDGNRRYATIEDFHNFVKLAYMAPSIHHSGGTVCEPVDVPVNKRHLDMIYAHIRYSDKPFMGSVTAPERAEDTIAMCKILFGDEFVENNTVLTSLINANSPMVFDETMLGALKVYARHNQACIVTPFILAGAMSPVTVAGTLTQILAEVLAGASFTQLIRPGAPVIFGTFASSISMQSGAPTFGTPEPTLVSYGAAQLARRLGLPFRTGGSLCASKLPDAQAAYESANTLNSTMLAGTNFVLHAAGWLEGGLVSSYDKFMMDIDQLGMQQKFAQGVDLSENGQAMDAIREVGPGSHYLGCAHTQANFQSAFYRSSIADNNSYEQWLAEGEKRADQRANDIARRWLETYEAPYLDPAIDEALQAFIAEKKASMPDAFT</sequence>
<evidence type="ECO:0000256" key="2">
    <source>
        <dbReference type="ARBA" id="ARBA00022603"/>
    </source>
</evidence>
<name>A0A368K7Q1_9HYPH</name>
<dbReference type="InterPro" id="IPR010426">
    <property type="entry name" value="MTTB_MeTrfase"/>
</dbReference>
<evidence type="ECO:0000256" key="4">
    <source>
        <dbReference type="PIRNR" id="PIRNR037567"/>
    </source>
</evidence>
<dbReference type="InterPro" id="IPR038601">
    <property type="entry name" value="MttB-like_sf"/>
</dbReference>
<dbReference type="GO" id="GO:0015948">
    <property type="term" value="P:methanogenesis"/>
    <property type="evidence" value="ECO:0007669"/>
    <property type="project" value="UniProtKB-UniRule"/>
</dbReference>
<feature type="region of interest" description="Disordered" evidence="5">
    <location>
        <begin position="1"/>
        <end position="38"/>
    </location>
</feature>
<dbReference type="GO" id="GO:0032259">
    <property type="term" value="P:methylation"/>
    <property type="evidence" value="ECO:0007669"/>
    <property type="project" value="UniProtKB-KW"/>
</dbReference>
<comment type="similarity">
    <text evidence="1 4">Belongs to the trimethylamine methyltransferase family.</text>
</comment>
<dbReference type="GO" id="GO:0008168">
    <property type="term" value="F:methyltransferase activity"/>
    <property type="evidence" value="ECO:0007669"/>
    <property type="project" value="UniProtKB-KW"/>
</dbReference>
<gene>
    <name evidence="6" type="ORF">DUT91_00810</name>
</gene>
<keyword evidence="7" id="KW-1185">Reference proteome</keyword>
<dbReference type="EC" id="2.1.1.-" evidence="4"/>
<dbReference type="Gene3D" id="3.20.20.480">
    <property type="entry name" value="Trimethylamine methyltransferase-like"/>
    <property type="match status" value="1"/>
</dbReference>
<evidence type="ECO:0000313" key="6">
    <source>
        <dbReference type="EMBL" id="RCS25386.1"/>
    </source>
</evidence>
<organism evidence="6 7">
    <name type="scientific">Phyllobacterium salinisoli</name>
    <dbReference type="NCBI Taxonomy" id="1899321"/>
    <lineage>
        <taxon>Bacteria</taxon>
        <taxon>Pseudomonadati</taxon>
        <taxon>Pseudomonadota</taxon>
        <taxon>Alphaproteobacteria</taxon>
        <taxon>Hyphomicrobiales</taxon>
        <taxon>Phyllobacteriaceae</taxon>
        <taxon>Phyllobacterium</taxon>
    </lineage>
</organism>